<evidence type="ECO:0000256" key="1">
    <source>
        <dbReference type="PROSITE-ProRule" id="PRU00497"/>
    </source>
</evidence>
<dbReference type="PANTHER" id="PTHR10380">
    <property type="entry name" value="CUTICLE PROTEIN"/>
    <property type="match status" value="1"/>
</dbReference>
<keyword evidence="2" id="KW-0732">Signal</keyword>
<proteinExistence type="predicted"/>
<dbReference type="PhylomeDB" id="Q16Z81"/>
<reference evidence="3" key="3">
    <citation type="submission" date="2012-09" db="EMBL/GenBank/DDBJ databases">
        <authorList>
            <consortium name="VectorBase"/>
        </authorList>
    </citation>
    <scope>NUCLEOTIDE SEQUENCE</scope>
    <source>
        <strain evidence="3">Liverpool</strain>
    </source>
</reference>
<dbReference type="OMA" id="IQQDEYN"/>
<dbReference type="KEGG" id="aag:5570391"/>
<dbReference type="EMBL" id="CH477496">
    <property type="protein sequence ID" value="EAT39942.1"/>
    <property type="molecule type" value="Genomic_DNA"/>
</dbReference>
<protein>
    <submittedName>
        <fullName evidence="3">AAEL008290-PA</fullName>
    </submittedName>
</protein>
<reference evidence="3" key="1">
    <citation type="submission" date="2005-10" db="EMBL/GenBank/DDBJ databases">
        <authorList>
            <person name="Loftus B.J."/>
            <person name="Nene V.M."/>
            <person name="Hannick L.I."/>
            <person name="Bidwell S."/>
            <person name="Haas B."/>
            <person name="Amedeo P."/>
            <person name="Orvis J."/>
            <person name="Wortman J.R."/>
            <person name="White O.R."/>
            <person name="Salzberg S."/>
            <person name="Shumway M."/>
            <person name="Koo H."/>
            <person name="Zhao Y."/>
            <person name="Holmes M."/>
            <person name="Miller J."/>
            <person name="Schatz M."/>
            <person name="Pop M."/>
            <person name="Pai G."/>
            <person name="Utterback T."/>
            <person name="Rogers Y.-H."/>
            <person name="Kravitz S."/>
            <person name="Fraser C.M."/>
        </authorList>
    </citation>
    <scope>NUCLEOTIDE SEQUENCE</scope>
    <source>
        <strain evidence="3">Liverpool</strain>
    </source>
</reference>
<feature type="chain" id="PRO_5030175262" evidence="2">
    <location>
        <begin position="21"/>
        <end position="154"/>
    </location>
</feature>
<dbReference type="VEuPathDB" id="VectorBase:AAEL008290"/>
<evidence type="ECO:0000313" key="4">
    <source>
        <dbReference type="Proteomes" id="UP000682892"/>
    </source>
</evidence>
<dbReference type="GO" id="GO:0062129">
    <property type="term" value="C:chitin-based extracellular matrix"/>
    <property type="evidence" value="ECO:0007669"/>
    <property type="project" value="TreeGrafter"/>
</dbReference>
<dbReference type="Pfam" id="PF00379">
    <property type="entry name" value="Chitin_bind_4"/>
    <property type="match status" value="1"/>
</dbReference>
<accession>Q16Z81</accession>
<organism evidence="3 4">
    <name type="scientific">Aedes aegypti</name>
    <name type="common">Yellowfever mosquito</name>
    <name type="synonym">Culex aegypti</name>
    <dbReference type="NCBI Taxonomy" id="7159"/>
    <lineage>
        <taxon>Eukaryota</taxon>
        <taxon>Metazoa</taxon>
        <taxon>Ecdysozoa</taxon>
        <taxon>Arthropoda</taxon>
        <taxon>Hexapoda</taxon>
        <taxon>Insecta</taxon>
        <taxon>Pterygota</taxon>
        <taxon>Neoptera</taxon>
        <taxon>Endopterygota</taxon>
        <taxon>Diptera</taxon>
        <taxon>Nematocera</taxon>
        <taxon>Culicoidea</taxon>
        <taxon>Culicidae</taxon>
        <taxon>Culicinae</taxon>
        <taxon>Aedini</taxon>
        <taxon>Aedes</taxon>
        <taxon>Stegomyia</taxon>
    </lineage>
</organism>
<dbReference type="InterPro" id="IPR000618">
    <property type="entry name" value="Insect_cuticle"/>
</dbReference>
<dbReference type="OrthoDB" id="6379191at2759"/>
<dbReference type="HOGENOM" id="CLU_065450_3_0_1"/>
<evidence type="ECO:0000256" key="2">
    <source>
        <dbReference type="SAM" id="SignalP"/>
    </source>
</evidence>
<name>Q16Z81_AEDAE</name>
<gene>
    <name evidence="3" type="ORF">AaeL_AAEL008290</name>
</gene>
<dbReference type="GO" id="GO:0008010">
    <property type="term" value="F:structural constituent of chitin-based larval cuticle"/>
    <property type="evidence" value="ECO:0007669"/>
    <property type="project" value="TreeGrafter"/>
</dbReference>
<dbReference type="eggNOG" id="ENOG502T84Y">
    <property type="taxonomic scope" value="Eukaryota"/>
</dbReference>
<sequence>MSHFPPFKIAASLLIATVLAAPQRRPNNFGRSSSGDERSAVIQQDEYNLNPDGSYVYKYETSNGISASQTGSANGQYANGYYSYTDPEQNRVEVTYLADEFGFQPQGAHLPVEPAAPDHVLKSLEEIRAAADSNPELDIALLDSTIARLRANRG</sequence>
<dbReference type="AlphaFoldDB" id="Q16Z81"/>
<dbReference type="PANTHER" id="PTHR10380:SF237">
    <property type="entry name" value="CUTICULAR PROTEIN 65AU, ISOFORM A-RELATED"/>
    <property type="match status" value="1"/>
</dbReference>
<dbReference type="InterPro" id="IPR050468">
    <property type="entry name" value="Cuticle_Struct_Prot"/>
</dbReference>
<feature type="signal peptide" evidence="2">
    <location>
        <begin position="1"/>
        <end position="20"/>
    </location>
</feature>
<dbReference type="PaxDb" id="7159-AAEL008290-PA"/>
<dbReference type="PROSITE" id="PS51155">
    <property type="entry name" value="CHIT_BIND_RR_2"/>
    <property type="match status" value="1"/>
</dbReference>
<keyword evidence="1" id="KW-0193">Cuticle</keyword>
<reference evidence="3" key="2">
    <citation type="journal article" date="2007" name="Science">
        <title>Genome sequence of Aedes aegypti, a major arbovirus vector.</title>
        <authorList>
            <person name="Nene V."/>
            <person name="Wortman J.R."/>
            <person name="Lawson D."/>
            <person name="Haas B."/>
            <person name="Kodira C."/>
            <person name="Tu Z.J."/>
            <person name="Loftus B."/>
            <person name="Xi Z."/>
            <person name="Megy K."/>
            <person name="Grabherr M."/>
            <person name="Ren Q."/>
            <person name="Zdobnov E.M."/>
            <person name="Lobo N.F."/>
            <person name="Campbell K.S."/>
            <person name="Brown S.E."/>
            <person name="Bonaldo M.F."/>
            <person name="Zhu J."/>
            <person name="Sinkins S.P."/>
            <person name="Hogenkamp D.G."/>
            <person name="Amedeo P."/>
            <person name="Arensburger P."/>
            <person name="Atkinson P.W."/>
            <person name="Bidwell S."/>
            <person name="Biedler J."/>
            <person name="Birney E."/>
            <person name="Bruggner R.V."/>
            <person name="Costas J."/>
            <person name="Coy M.R."/>
            <person name="Crabtree J."/>
            <person name="Crawford M."/>
            <person name="Debruyn B."/>
            <person name="Decaprio D."/>
            <person name="Eiglmeier K."/>
            <person name="Eisenstadt E."/>
            <person name="El-Dorry H."/>
            <person name="Gelbart W.M."/>
            <person name="Gomes S.L."/>
            <person name="Hammond M."/>
            <person name="Hannick L.I."/>
            <person name="Hogan J.R."/>
            <person name="Holmes M.H."/>
            <person name="Jaffe D."/>
            <person name="Johnston J.S."/>
            <person name="Kennedy R.C."/>
            <person name="Koo H."/>
            <person name="Kravitz S."/>
            <person name="Kriventseva E.V."/>
            <person name="Kulp D."/>
            <person name="Labutti K."/>
            <person name="Lee E."/>
            <person name="Li S."/>
            <person name="Lovin D.D."/>
            <person name="Mao C."/>
            <person name="Mauceli E."/>
            <person name="Menck C.F."/>
            <person name="Miller J.R."/>
            <person name="Montgomery P."/>
            <person name="Mori A."/>
            <person name="Nascimento A.L."/>
            <person name="Naveira H.F."/>
            <person name="Nusbaum C."/>
            <person name="O'leary S."/>
            <person name="Orvis J."/>
            <person name="Pertea M."/>
            <person name="Quesneville H."/>
            <person name="Reidenbach K.R."/>
            <person name="Rogers Y.H."/>
            <person name="Roth C.W."/>
            <person name="Schneider J.R."/>
            <person name="Schatz M."/>
            <person name="Shumway M."/>
            <person name="Stanke M."/>
            <person name="Stinson E.O."/>
            <person name="Tubio J.M."/>
            <person name="Vanzee J.P."/>
            <person name="Verjovski-Almeida S."/>
            <person name="Werner D."/>
            <person name="White O."/>
            <person name="Wyder S."/>
            <person name="Zeng Q."/>
            <person name="Zhao Q."/>
            <person name="Zhao Y."/>
            <person name="Hill C.A."/>
            <person name="Raikhel A.S."/>
            <person name="Soares M.B."/>
            <person name="Knudson D.L."/>
            <person name="Lee N.H."/>
            <person name="Galagan J."/>
            <person name="Salzberg S.L."/>
            <person name="Paulsen I.T."/>
            <person name="Dimopoulos G."/>
            <person name="Collins F.H."/>
            <person name="Birren B."/>
            <person name="Fraser-Liggett C.M."/>
            <person name="Severson D.W."/>
        </authorList>
    </citation>
    <scope>NUCLEOTIDE SEQUENCE [LARGE SCALE GENOMIC DNA]</scope>
    <source>
        <strain evidence="3">Liverpool</strain>
    </source>
</reference>
<evidence type="ECO:0000313" key="3">
    <source>
        <dbReference type="EMBL" id="EAT39942.1"/>
    </source>
</evidence>
<dbReference type="Proteomes" id="UP000682892">
    <property type="component" value="Chromosome 2"/>
</dbReference>